<proteinExistence type="predicted"/>
<keyword evidence="2" id="KW-1133">Transmembrane helix</keyword>
<name>A0A0G4HYQ1_9ALVE</name>
<evidence type="ECO:0000256" key="1">
    <source>
        <dbReference type="SAM" id="MobiDB-lite"/>
    </source>
</evidence>
<dbReference type="AlphaFoldDB" id="A0A0G4HYQ1"/>
<accession>A0A0G4HYQ1</accession>
<organism evidence="3">
    <name type="scientific">Chromera velia CCMP2878</name>
    <dbReference type="NCBI Taxonomy" id="1169474"/>
    <lineage>
        <taxon>Eukaryota</taxon>
        <taxon>Sar</taxon>
        <taxon>Alveolata</taxon>
        <taxon>Colpodellida</taxon>
        <taxon>Chromeraceae</taxon>
        <taxon>Chromera</taxon>
    </lineage>
</organism>
<evidence type="ECO:0000313" key="3">
    <source>
        <dbReference type="EMBL" id="CEM49662.1"/>
    </source>
</evidence>
<keyword evidence="2" id="KW-0472">Membrane</keyword>
<feature type="non-terminal residue" evidence="3">
    <location>
        <position position="1"/>
    </location>
</feature>
<evidence type="ECO:0000256" key="2">
    <source>
        <dbReference type="SAM" id="Phobius"/>
    </source>
</evidence>
<dbReference type="EMBL" id="CDMZ01004411">
    <property type="protein sequence ID" value="CEM49662.1"/>
    <property type="molecule type" value="Genomic_DNA"/>
</dbReference>
<gene>
    <name evidence="3" type="ORF">Cvel_9528</name>
</gene>
<keyword evidence="2" id="KW-0812">Transmembrane</keyword>
<feature type="region of interest" description="Disordered" evidence="1">
    <location>
        <begin position="29"/>
        <end position="115"/>
    </location>
</feature>
<dbReference type="VEuPathDB" id="CryptoDB:Cvel_9528"/>
<sequence>LQIPLTLNLSACMLEMRVEKAAARKMFAQPGGLYAEKTGPRETTTPESDEESEEEEESGEEEEEGSEDEDTQETKQETGKTERKRKMSNKEKGTLQSPQVDNDSLDLSDGPMEFPDHQSGAVCGNGGGKVGGGKKSSFSSVLLFCSLCCNFVFAFVVSLRNIAVNLCCQKAYVRWVRARRMREREANRQRLLGDSQRRRQEKRVTKEKQKEREGRPGSDGSKGRGGVLGVPPCTFAQASRGSEKC</sequence>
<feature type="compositionally biased region" description="Polar residues" evidence="1">
    <location>
        <begin position="236"/>
        <end position="245"/>
    </location>
</feature>
<protein>
    <submittedName>
        <fullName evidence="3">Uncharacterized protein</fullName>
    </submittedName>
</protein>
<feature type="compositionally biased region" description="Basic and acidic residues" evidence="1">
    <location>
        <begin position="72"/>
        <end position="81"/>
    </location>
</feature>
<reference evidence="3" key="1">
    <citation type="submission" date="2014-11" db="EMBL/GenBank/DDBJ databases">
        <authorList>
            <person name="Otto D Thomas"/>
            <person name="Naeem Raeece"/>
        </authorList>
    </citation>
    <scope>NUCLEOTIDE SEQUENCE</scope>
</reference>
<feature type="transmembrane region" description="Helical" evidence="2">
    <location>
        <begin position="141"/>
        <end position="159"/>
    </location>
</feature>
<feature type="compositionally biased region" description="Basic and acidic residues" evidence="1">
    <location>
        <begin position="195"/>
        <end position="216"/>
    </location>
</feature>
<feature type="compositionally biased region" description="Acidic residues" evidence="1">
    <location>
        <begin position="47"/>
        <end position="71"/>
    </location>
</feature>
<feature type="region of interest" description="Disordered" evidence="1">
    <location>
        <begin position="184"/>
        <end position="245"/>
    </location>
</feature>